<name>A0A6S7KQF9_PARCT</name>
<dbReference type="PANTHER" id="PTHR11439">
    <property type="entry name" value="GAG-POL-RELATED RETROTRANSPOSON"/>
    <property type="match status" value="1"/>
</dbReference>
<dbReference type="EMBL" id="CACRXK020034937">
    <property type="protein sequence ID" value="CAB4044430.1"/>
    <property type="molecule type" value="Genomic_DNA"/>
</dbReference>
<protein>
    <submittedName>
        <fullName evidence="2">Uncharacterized protein</fullName>
    </submittedName>
</protein>
<gene>
    <name evidence="2" type="ORF">PACLA_8A069293</name>
</gene>
<dbReference type="OrthoDB" id="1645289at2759"/>
<accession>A0A6S7KQF9</accession>
<dbReference type="Proteomes" id="UP001152795">
    <property type="component" value="Unassembled WGS sequence"/>
</dbReference>
<feature type="compositionally biased region" description="Basic and acidic residues" evidence="1">
    <location>
        <begin position="232"/>
        <end position="254"/>
    </location>
</feature>
<comment type="caution">
    <text evidence="2">The sequence shown here is derived from an EMBL/GenBank/DDBJ whole genome shotgun (WGS) entry which is preliminary data.</text>
</comment>
<keyword evidence="3" id="KW-1185">Reference proteome</keyword>
<evidence type="ECO:0000313" key="2">
    <source>
        <dbReference type="EMBL" id="CAB4044430.1"/>
    </source>
</evidence>
<dbReference type="AlphaFoldDB" id="A0A6S7KQF9"/>
<proteinExistence type="predicted"/>
<evidence type="ECO:0000256" key="1">
    <source>
        <dbReference type="SAM" id="MobiDB-lite"/>
    </source>
</evidence>
<dbReference type="CDD" id="cd09272">
    <property type="entry name" value="RNase_HI_RT_Ty1"/>
    <property type="match status" value="1"/>
</dbReference>
<organism evidence="2 3">
    <name type="scientific">Paramuricea clavata</name>
    <name type="common">Red gorgonian</name>
    <name type="synonym">Violescent sea-whip</name>
    <dbReference type="NCBI Taxonomy" id="317549"/>
    <lineage>
        <taxon>Eukaryota</taxon>
        <taxon>Metazoa</taxon>
        <taxon>Cnidaria</taxon>
        <taxon>Anthozoa</taxon>
        <taxon>Octocorallia</taxon>
        <taxon>Malacalcyonacea</taxon>
        <taxon>Plexauridae</taxon>
        <taxon>Paramuricea</taxon>
    </lineage>
</organism>
<evidence type="ECO:0000313" key="3">
    <source>
        <dbReference type="Proteomes" id="UP001152795"/>
    </source>
</evidence>
<feature type="compositionally biased region" description="Polar residues" evidence="1">
    <location>
        <begin position="210"/>
        <end position="223"/>
    </location>
</feature>
<dbReference type="PANTHER" id="PTHR11439:SF483">
    <property type="entry name" value="PEPTIDE SYNTHASE GLIP-LIKE, PUTATIVE (AFU_ORTHOLOGUE AFUA_3G12920)-RELATED"/>
    <property type="match status" value="1"/>
</dbReference>
<feature type="region of interest" description="Disordered" evidence="1">
    <location>
        <begin position="206"/>
        <end position="272"/>
    </location>
</feature>
<sequence>MEARQRLHVLGYVFQISNAAISWRSKKQSCVALSTAEAEYMALASAIQEAVWLQQLLSDLKSKPTGPMLILEDNQAAICMAKNAQYHERAKHIDIKYHFIREHVASAAVKLEYCSTEEMIADIFTKGLSVVQFTKLRKMLGAPATLLFNRAINVKLPQSQTIAPADPNHQQALDASFGDAVLLRNSKKGKLQTPYEHQKYQIVKKKGSMITASNDNRQVTRNSSHFKKFKEKKGETDNPADKEERPSKQNTNERPKRKTKPPAYFGYKQSDK</sequence>
<reference evidence="2" key="1">
    <citation type="submission" date="2020-04" db="EMBL/GenBank/DDBJ databases">
        <authorList>
            <person name="Alioto T."/>
            <person name="Alioto T."/>
            <person name="Gomez Garrido J."/>
        </authorList>
    </citation>
    <scope>NUCLEOTIDE SEQUENCE</scope>
    <source>
        <strain evidence="2">A484AB</strain>
    </source>
</reference>